<feature type="transmembrane region" description="Helical" evidence="6">
    <location>
        <begin position="440"/>
        <end position="460"/>
    </location>
</feature>
<evidence type="ECO:0000256" key="4">
    <source>
        <dbReference type="ARBA" id="ARBA00022989"/>
    </source>
</evidence>
<feature type="transmembrane region" description="Helical" evidence="6">
    <location>
        <begin position="150"/>
        <end position="172"/>
    </location>
</feature>
<name>A0A9Q4IUH9_BACFG</name>
<evidence type="ECO:0000256" key="1">
    <source>
        <dbReference type="ARBA" id="ARBA00004651"/>
    </source>
</evidence>
<evidence type="ECO:0000256" key="3">
    <source>
        <dbReference type="ARBA" id="ARBA00022692"/>
    </source>
</evidence>
<feature type="transmembrane region" description="Helical" evidence="6">
    <location>
        <begin position="296"/>
        <end position="317"/>
    </location>
</feature>
<feature type="transmembrane region" description="Helical" evidence="6">
    <location>
        <begin position="323"/>
        <end position="346"/>
    </location>
</feature>
<dbReference type="EMBL" id="JAPUAV010000017">
    <property type="protein sequence ID" value="MCZ2573486.1"/>
    <property type="molecule type" value="Genomic_DNA"/>
</dbReference>
<dbReference type="Proteomes" id="UP001078742">
    <property type="component" value="Unassembled WGS sequence"/>
</dbReference>
<keyword evidence="4 6" id="KW-1133">Transmembrane helix</keyword>
<feature type="transmembrane region" description="Helical" evidence="6">
    <location>
        <begin position="48"/>
        <end position="67"/>
    </location>
</feature>
<dbReference type="InterPro" id="IPR050833">
    <property type="entry name" value="Poly_Biosynth_Transport"/>
</dbReference>
<feature type="transmembrane region" description="Helical" evidence="6">
    <location>
        <begin position="120"/>
        <end position="138"/>
    </location>
</feature>
<feature type="transmembrane region" description="Helical" evidence="6">
    <location>
        <begin position="15"/>
        <end position="36"/>
    </location>
</feature>
<organism evidence="7 8">
    <name type="scientific">Bacteroides fragilis</name>
    <dbReference type="NCBI Taxonomy" id="817"/>
    <lineage>
        <taxon>Bacteria</taxon>
        <taxon>Pseudomonadati</taxon>
        <taxon>Bacteroidota</taxon>
        <taxon>Bacteroidia</taxon>
        <taxon>Bacteroidales</taxon>
        <taxon>Bacteroidaceae</taxon>
        <taxon>Bacteroides</taxon>
    </lineage>
</organism>
<accession>A0A9Q4IUH9</accession>
<feature type="transmembrane region" description="Helical" evidence="6">
    <location>
        <begin position="358"/>
        <end position="379"/>
    </location>
</feature>
<reference evidence="7" key="1">
    <citation type="submission" date="2022-12" db="EMBL/GenBank/DDBJ databases">
        <title>Development of a Multilocus Sequence Typing Scheme for Bacteroides fragilis Based on Whole Genome Sequencing Data and Clinical Application.</title>
        <authorList>
            <person name="Nielsen F.D."/>
            <person name="Justesen U.S."/>
        </authorList>
    </citation>
    <scope>NUCLEOTIDE SEQUENCE</scope>
    <source>
        <strain evidence="7">BF_BC_VIB_DK_2012_57</strain>
    </source>
</reference>
<comment type="caution">
    <text evidence="7">The sequence shown here is derived from an EMBL/GenBank/DDBJ whole genome shotgun (WGS) entry which is preliminary data.</text>
</comment>
<feature type="transmembrane region" description="Helical" evidence="6">
    <location>
        <begin position="385"/>
        <end position="406"/>
    </location>
</feature>
<gene>
    <name evidence="7" type="ORF">O1420_19120</name>
</gene>
<sequence length="470" mass="53673">MLSQIFNKRIVKSGIAYTVCNVILRGISFLTAPLFIRLLSPDEYGRYSVFLSFEGIIFIFSGLAIHSSIKNAKYDMKDSFDDYVKNTIYLDFFNSLLLMVVMNAIHYFDPVFLNLSGLEINMLVLSGFCSALISIYSVKLVMDYKSKDFILISFITVICGIGLSLLLIFTVFSGNHYYGRLLGSVGGLLIGAIYIVIKCFKNSFPPIKLSDWKYGLAISLPIVPHGLSQIALSASDRIMINYMHNAAQAGVYSFTYTISIIPQVLFSSVSNVWEPWFFENMNNGFHDKVKIISTKFCLLISVVFAMIACVVPEIIKVMATSEYYGAIDISIIVLIGLYFATLYYIPCEIEYYFKKTKYIAVATLLAAIINVVLNYFGLLYFGYKIVAWTTLFTYFLYFLFHMYMACKIYGKCFFEIKKFFWIICSTCMFMLLLYTLIDFFVLRLLLLVLLLGGSSFWIFTELKMLKTDSQ</sequence>
<dbReference type="AlphaFoldDB" id="A0A9Q4IUH9"/>
<evidence type="ECO:0000256" key="2">
    <source>
        <dbReference type="ARBA" id="ARBA00022475"/>
    </source>
</evidence>
<feature type="transmembrane region" description="Helical" evidence="6">
    <location>
        <begin position="178"/>
        <end position="197"/>
    </location>
</feature>
<evidence type="ECO:0000313" key="7">
    <source>
        <dbReference type="EMBL" id="MCZ2573486.1"/>
    </source>
</evidence>
<proteinExistence type="predicted"/>
<keyword evidence="5 6" id="KW-0472">Membrane</keyword>
<comment type="subcellular location">
    <subcellularLocation>
        <location evidence="1">Cell membrane</location>
        <topology evidence="1">Multi-pass membrane protein</topology>
    </subcellularLocation>
</comment>
<evidence type="ECO:0000256" key="6">
    <source>
        <dbReference type="SAM" id="Phobius"/>
    </source>
</evidence>
<dbReference type="PANTHER" id="PTHR30250">
    <property type="entry name" value="PST FAMILY PREDICTED COLANIC ACID TRANSPORTER"/>
    <property type="match status" value="1"/>
</dbReference>
<protein>
    <submittedName>
        <fullName evidence="7">Oligosaccharide flippase family protein</fullName>
    </submittedName>
</protein>
<keyword evidence="3 6" id="KW-0812">Transmembrane</keyword>
<keyword evidence="2" id="KW-1003">Cell membrane</keyword>
<dbReference type="PANTHER" id="PTHR30250:SF11">
    <property type="entry name" value="O-ANTIGEN TRANSPORTER-RELATED"/>
    <property type="match status" value="1"/>
</dbReference>
<evidence type="ECO:0000256" key="5">
    <source>
        <dbReference type="ARBA" id="ARBA00023136"/>
    </source>
</evidence>
<dbReference type="Pfam" id="PF01943">
    <property type="entry name" value="Polysacc_synt"/>
    <property type="match status" value="1"/>
</dbReference>
<dbReference type="RefSeq" id="WP_032595697.1">
    <property type="nucleotide sequence ID" value="NZ_CAAKNW010000067.1"/>
</dbReference>
<dbReference type="InterPro" id="IPR002797">
    <property type="entry name" value="Polysacc_synth"/>
</dbReference>
<feature type="transmembrane region" description="Helical" evidence="6">
    <location>
        <begin position="418"/>
        <end position="434"/>
    </location>
</feature>
<feature type="transmembrane region" description="Helical" evidence="6">
    <location>
        <begin position="88"/>
        <end position="108"/>
    </location>
</feature>
<dbReference type="GO" id="GO:0005886">
    <property type="term" value="C:plasma membrane"/>
    <property type="evidence" value="ECO:0007669"/>
    <property type="project" value="UniProtKB-SubCell"/>
</dbReference>
<evidence type="ECO:0000313" key="8">
    <source>
        <dbReference type="Proteomes" id="UP001078742"/>
    </source>
</evidence>